<keyword evidence="11 19" id="KW-0460">Magnesium</keyword>
<evidence type="ECO:0000256" key="19">
    <source>
        <dbReference type="HAMAP-Rule" id="MF_00719"/>
    </source>
</evidence>
<comment type="catalytic activity">
    <reaction evidence="18 19">
        <text>alpha-ribazole 5'-phosphate + adenosylcob(III)inamide-GDP = adenosylcob(III)alamin 5'-phosphate + GMP + H(+)</text>
        <dbReference type="Rhea" id="RHEA:23560"/>
        <dbReference type="ChEBI" id="CHEBI:15378"/>
        <dbReference type="ChEBI" id="CHEBI:57918"/>
        <dbReference type="ChEBI" id="CHEBI:58115"/>
        <dbReference type="ChEBI" id="CHEBI:60487"/>
        <dbReference type="ChEBI" id="CHEBI:60493"/>
        <dbReference type="EC" id="2.7.8.26"/>
    </reaction>
</comment>
<feature type="transmembrane region" description="Helical" evidence="19">
    <location>
        <begin position="38"/>
        <end position="63"/>
    </location>
</feature>
<evidence type="ECO:0000256" key="15">
    <source>
        <dbReference type="ARBA" id="ARBA00032605"/>
    </source>
</evidence>
<dbReference type="GO" id="GO:0005886">
    <property type="term" value="C:plasma membrane"/>
    <property type="evidence" value="ECO:0007669"/>
    <property type="project" value="UniProtKB-SubCell"/>
</dbReference>
<keyword evidence="10 19" id="KW-0812">Transmembrane</keyword>
<protein>
    <recommendedName>
        <fullName evidence="6 19">Adenosylcobinamide-GDP ribazoletransferase</fullName>
        <ecNumber evidence="5 19">2.7.8.26</ecNumber>
    </recommendedName>
    <alternativeName>
        <fullName evidence="16 19">Cobalamin synthase</fullName>
    </alternativeName>
    <alternativeName>
        <fullName evidence="15 19">Cobalamin-5'-phosphate synthase</fullName>
    </alternativeName>
</protein>
<dbReference type="NCBIfam" id="TIGR00317">
    <property type="entry name" value="cobS"/>
    <property type="match status" value="1"/>
</dbReference>
<evidence type="ECO:0000256" key="1">
    <source>
        <dbReference type="ARBA" id="ARBA00001946"/>
    </source>
</evidence>
<keyword evidence="7 19" id="KW-1003">Cell membrane</keyword>
<evidence type="ECO:0000313" key="21">
    <source>
        <dbReference type="Proteomes" id="UP000266305"/>
    </source>
</evidence>
<accession>A0AAX1UQE6</accession>
<comment type="cofactor">
    <cofactor evidence="1 19">
        <name>Mg(2+)</name>
        <dbReference type="ChEBI" id="CHEBI:18420"/>
    </cofactor>
</comment>
<comment type="similarity">
    <text evidence="4 19">Belongs to the CobS family.</text>
</comment>
<evidence type="ECO:0000256" key="3">
    <source>
        <dbReference type="ARBA" id="ARBA00004663"/>
    </source>
</evidence>
<dbReference type="Pfam" id="PF02654">
    <property type="entry name" value="CobS"/>
    <property type="match status" value="1"/>
</dbReference>
<evidence type="ECO:0000256" key="10">
    <source>
        <dbReference type="ARBA" id="ARBA00022692"/>
    </source>
</evidence>
<evidence type="ECO:0000256" key="8">
    <source>
        <dbReference type="ARBA" id="ARBA00022573"/>
    </source>
</evidence>
<keyword evidence="13 19" id="KW-0472">Membrane</keyword>
<comment type="subcellular location">
    <subcellularLocation>
        <location evidence="2 19">Cell membrane</location>
        <topology evidence="2 19">Multi-pass membrane protein</topology>
    </subcellularLocation>
</comment>
<comment type="function">
    <text evidence="14 19">Joins adenosylcobinamide-GDP and alpha-ribazole to generate adenosylcobalamin (Ado-cobalamin). Also synthesizes adenosylcobalamin 5'-phosphate from adenosylcobinamide-GDP and alpha-ribazole 5'-phosphate.</text>
</comment>
<evidence type="ECO:0000256" key="5">
    <source>
        <dbReference type="ARBA" id="ARBA00013200"/>
    </source>
</evidence>
<evidence type="ECO:0000256" key="7">
    <source>
        <dbReference type="ARBA" id="ARBA00022475"/>
    </source>
</evidence>
<feature type="transmembrane region" description="Helical" evidence="19">
    <location>
        <begin position="113"/>
        <end position="134"/>
    </location>
</feature>
<dbReference type="Proteomes" id="UP000266305">
    <property type="component" value="Unassembled WGS sequence"/>
</dbReference>
<dbReference type="RefSeq" id="WP_118999182.1">
    <property type="nucleotide sequence ID" value="NZ_QWGP01000002.1"/>
</dbReference>
<comment type="catalytic activity">
    <reaction evidence="17 19">
        <text>alpha-ribazole + adenosylcob(III)inamide-GDP = adenosylcob(III)alamin + GMP + H(+)</text>
        <dbReference type="Rhea" id="RHEA:16049"/>
        <dbReference type="ChEBI" id="CHEBI:10329"/>
        <dbReference type="ChEBI" id="CHEBI:15378"/>
        <dbReference type="ChEBI" id="CHEBI:18408"/>
        <dbReference type="ChEBI" id="CHEBI:58115"/>
        <dbReference type="ChEBI" id="CHEBI:60487"/>
        <dbReference type="EC" id="2.7.8.26"/>
    </reaction>
</comment>
<sequence>MKDRLSQRWADVQLALALLTRLPLPGQSLPDRGAGAAWAWPLAGVAVGGLAALTAAAALALGLPATVAAALALAVQALATGAMHEDGLADTADGLWGGWTRERRLEIMKDSRTGSYGVAALVLVGLLRWSALAAALEGGVALLVAAAVLSRVPMVGLMALLPNARGAGLAQSLGRPDGRQAALAAAVGVGVALLLAGPAALVLAAAGGAAALALGLVARAKIGGQTGDILGASQQLSEAAVLMAAAALV</sequence>
<name>A0AAX1UQE6_CERSP</name>
<comment type="pathway">
    <text evidence="3 19">Cofactor biosynthesis; adenosylcobalamin biosynthesis; adenosylcobalamin from cob(II)yrinate a,c-diamide: step 7/7.</text>
</comment>
<evidence type="ECO:0000256" key="2">
    <source>
        <dbReference type="ARBA" id="ARBA00004651"/>
    </source>
</evidence>
<evidence type="ECO:0000256" key="14">
    <source>
        <dbReference type="ARBA" id="ARBA00025228"/>
    </source>
</evidence>
<gene>
    <name evidence="19 20" type="primary">cobS</name>
    <name evidence="20" type="ORF">D1114_02050</name>
</gene>
<evidence type="ECO:0000256" key="12">
    <source>
        <dbReference type="ARBA" id="ARBA00022989"/>
    </source>
</evidence>
<evidence type="ECO:0000256" key="13">
    <source>
        <dbReference type="ARBA" id="ARBA00023136"/>
    </source>
</evidence>
<dbReference type="GO" id="GO:0009236">
    <property type="term" value="P:cobalamin biosynthetic process"/>
    <property type="evidence" value="ECO:0007669"/>
    <property type="project" value="UniProtKB-UniRule"/>
</dbReference>
<comment type="caution">
    <text evidence="20">The sequence shown here is derived from an EMBL/GenBank/DDBJ whole genome shotgun (WGS) entry which is preliminary data.</text>
</comment>
<keyword evidence="8 19" id="KW-0169">Cobalamin biosynthesis</keyword>
<evidence type="ECO:0000256" key="11">
    <source>
        <dbReference type="ARBA" id="ARBA00022842"/>
    </source>
</evidence>
<evidence type="ECO:0000256" key="4">
    <source>
        <dbReference type="ARBA" id="ARBA00010561"/>
    </source>
</evidence>
<proteinExistence type="inferred from homology"/>
<evidence type="ECO:0000256" key="18">
    <source>
        <dbReference type="ARBA" id="ARBA00049504"/>
    </source>
</evidence>
<reference evidence="20 21" key="1">
    <citation type="submission" date="2018-08" db="EMBL/GenBank/DDBJ databases">
        <title>Draft genome sequence of Rhodobacter sphaeroides FY.</title>
        <authorList>
            <person name="Rayyan A."/>
            <person name="Meyer T.E."/>
            <person name="Kyndt J.A."/>
        </authorList>
    </citation>
    <scope>NUCLEOTIDE SEQUENCE [LARGE SCALE GENOMIC DNA]</scope>
    <source>
        <strain evidence="20 21">FY</strain>
    </source>
</reference>
<dbReference type="PANTHER" id="PTHR34148">
    <property type="entry name" value="ADENOSYLCOBINAMIDE-GDP RIBAZOLETRANSFERASE"/>
    <property type="match status" value="1"/>
</dbReference>
<organism evidence="20 21">
    <name type="scientific">Cereibacter sphaeroides</name>
    <name type="common">Rhodobacter sphaeroides</name>
    <dbReference type="NCBI Taxonomy" id="1063"/>
    <lineage>
        <taxon>Bacteria</taxon>
        <taxon>Pseudomonadati</taxon>
        <taxon>Pseudomonadota</taxon>
        <taxon>Alphaproteobacteria</taxon>
        <taxon>Rhodobacterales</taxon>
        <taxon>Paracoccaceae</taxon>
        <taxon>Cereibacter</taxon>
    </lineage>
</organism>
<evidence type="ECO:0000313" key="20">
    <source>
        <dbReference type="EMBL" id="RHZ98016.1"/>
    </source>
</evidence>
<evidence type="ECO:0000256" key="9">
    <source>
        <dbReference type="ARBA" id="ARBA00022679"/>
    </source>
</evidence>
<dbReference type="AlphaFoldDB" id="A0AAX1UQE6"/>
<feature type="transmembrane region" description="Helical" evidence="19">
    <location>
        <begin position="182"/>
        <end position="206"/>
    </location>
</feature>
<dbReference type="PANTHER" id="PTHR34148:SF1">
    <property type="entry name" value="ADENOSYLCOBINAMIDE-GDP RIBAZOLETRANSFERASE"/>
    <property type="match status" value="1"/>
</dbReference>
<dbReference type="EMBL" id="QWGP01000002">
    <property type="protein sequence ID" value="RHZ98016.1"/>
    <property type="molecule type" value="Genomic_DNA"/>
</dbReference>
<keyword evidence="12 19" id="KW-1133">Transmembrane helix</keyword>
<evidence type="ECO:0000256" key="6">
    <source>
        <dbReference type="ARBA" id="ARBA00015850"/>
    </source>
</evidence>
<dbReference type="InterPro" id="IPR003805">
    <property type="entry name" value="CobS"/>
</dbReference>
<evidence type="ECO:0000256" key="16">
    <source>
        <dbReference type="ARBA" id="ARBA00032853"/>
    </source>
</evidence>
<dbReference type="GO" id="GO:0008818">
    <property type="term" value="F:cobalamin 5'-phosphate synthase activity"/>
    <property type="evidence" value="ECO:0007669"/>
    <property type="project" value="UniProtKB-UniRule"/>
</dbReference>
<dbReference type="GO" id="GO:0051073">
    <property type="term" value="F:adenosylcobinamide-GDP ribazoletransferase activity"/>
    <property type="evidence" value="ECO:0007669"/>
    <property type="project" value="UniProtKB-UniRule"/>
</dbReference>
<dbReference type="EC" id="2.7.8.26" evidence="5 19"/>
<evidence type="ECO:0000256" key="17">
    <source>
        <dbReference type="ARBA" id="ARBA00048623"/>
    </source>
</evidence>
<dbReference type="HAMAP" id="MF_00719">
    <property type="entry name" value="CobS"/>
    <property type="match status" value="1"/>
</dbReference>
<keyword evidence="9 19" id="KW-0808">Transferase</keyword>
<feature type="transmembrane region" description="Helical" evidence="19">
    <location>
        <begin position="140"/>
        <end position="161"/>
    </location>
</feature>